<reference evidence="1 2" key="1">
    <citation type="submission" date="2016-08" db="EMBL/GenBank/DDBJ databases">
        <title>Whole genome sequence of Mesorhizobium sp. strain UASWS1009 isolated from industrial sewage.</title>
        <authorList>
            <person name="Crovadore J."/>
            <person name="Calmin G."/>
            <person name="Chablais R."/>
            <person name="Cochard B."/>
            <person name="Lefort F."/>
        </authorList>
    </citation>
    <scope>NUCLEOTIDE SEQUENCE [LARGE SCALE GENOMIC DNA]</scope>
    <source>
        <strain evidence="1 2">UASWS1009</strain>
    </source>
</reference>
<dbReference type="OrthoDB" id="7874338at2"/>
<evidence type="ECO:0000313" key="2">
    <source>
        <dbReference type="Proteomes" id="UP000094412"/>
    </source>
</evidence>
<accession>A0A1C2EAX5</accession>
<dbReference type="EMBL" id="MDEO01000022">
    <property type="protein sequence ID" value="OCX24158.1"/>
    <property type="molecule type" value="Genomic_DNA"/>
</dbReference>
<dbReference type="Proteomes" id="UP000094412">
    <property type="component" value="Unassembled WGS sequence"/>
</dbReference>
<gene>
    <name evidence="1" type="ORF">QV13_02545</name>
</gene>
<dbReference type="STRING" id="1566387.QV13_02545"/>
<name>A0A1C2EAX5_9HYPH</name>
<dbReference type="AlphaFoldDB" id="A0A1C2EAX5"/>
<organism evidence="1 2">
    <name type="scientific">Mesorhizobium hungaricum</name>
    <dbReference type="NCBI Taxonomy" id="1566387"/>
    <lineage>
        <taxon>Bacteria</taxon>
        <taxon>Pseudomonadati</taxon>
        <taxon>Pseudomonadota</taxon>
        <taxon>Alphaproteobacteria</taxon>
        <taxon>Hyphomicrobiales</taxon>
        <taxon>Phyllobacteriaceae</taxon>
        <taxon>Mesorhizobium</taxon>
    </lineage>
</organism>
<keyword evidence="2" id="KW-1185">Reference proteome</keyword>
<evidence type="ECO:0000313" key="1">
    <source>
        <dbReference type="EMBL" id="OCX24158.1"/>
    </source>
</evidence>
<protein>
    <submittedName>
        <fullName evidence="1">Uncharacterized protein</fullName>
    </submittedName>
</protein>
<sequence>MSNRFVVDLSGVKLAKGMEEKLARNIQQAVLTGLAETHTQPEMVLRFPKEWLGLILHLDQRQLPAIEKEIGGLMR</sequence>
<comment type="caution">
    <text evidence="1">The sequence shown here is derived from an EMBL/GenBank/DDBJ whole genome shotgun (WGS) entry which is preliminary data.</text>
</comment>
<dbReference type="RefSeq" id="WP_024926162.1">
    <property type="nucleotide sequence ID" value="NZ_MDEO01000022.1"/>
</dbReference>
<proteinExistence type="predicted"/>